<evidence type="ECO:0000313" key="2">
    <source>
        <dbReference type="EMBL" id="KAK3233127.1"/>
    </source>
</evidence>
<dbReference type="Gene3D" id="3.40.630.30">
    <property type="match status" value="1"/>
</dbReference>
<evidence type="ECO:0000313" key="3">
    <source>
        <dbReference type="Proteomes" id="UP001190700"/>
    </source>
</evidence>
<organism evidence="2 3">
    <name type="scientific">Cymbomonas tetramitiformis</name>
    <dbReference type="NCBI Taxonomy" id="36881"/>
    <lineage>
        <taxon>Eukaryota</taxon>
        <taxon>Viridiplantae</taxon>
        <taxon>Chlorophyta</taxon>
        <taxon>Pyramimonadophyceae</taxon>
        <taxon>Pyramimonadales</taxon>
        <taxon>Pyramimonadaceae</taxon>
        <taxon>Cymbomonas</taxon>
    </lineage>
</organism>
<feature type="domain" description="N-acetyltransferase" evidence="1">
    <location>
        <begin position="102"/>
        <end position="253"/>
    </location>
</feature>
<dbReference type="InterPro" id="IPR000182">
    <property type="entry name" value="GNAT_dom"/>
</dbReference>
<protein>
    <recommendedName>
        <fullName evidence="1">N-acetyltransferase domain-containing protein</fullName>
    </recommendedName>
</protein>
<sequence>FRAAAAKKFTWKRNTEQAARRAQIITKDAILNFEMQEATNSAEYRAAASVRAASFYTYPADRSEFAARSHRRMKLDAEWEAIENKVSGTDTAWSSVQVSCLLATISLPPNAAADVLALAEGLDPTCKLPADGMSPPKLVVGTLDVNVGERIPAEELMGTLPKDCVSGKRAYLSNVCVASSARRNGIAMQLVKAANTFAFGKGVEMMYVHVADDNPGAYNLYTGAGFVVEAEESTKDAHALCRARRYLLRSELS</sequence>
<name>A0AAE0BC67_9CHLO</name>
<dbReference type="CDD" id="cd04301">
    <property type="entry name" value="NAT_SF"/>
    <property type="match status" value="1"/>
</dbReference>
<dbReference type="EMBL" id="LGRX02035800">
    <property type="protein sequence ID" value="KAK3233127.1"/>
    <property type="molecule type" value="Genomic_DNA"/>
</dbReference>
<dbReference type="PANTHER" id="PTHR47876:SF2">
    <property type="entry name" value="GCN5-RELATED N-ACETYLTRANSFERASE 7, CHLOROPLASTIC"/>
    <property type="match status" value="1"/>
</dbReference>
<feature type="non-terminal residue" evidence="2">
    <location>
        <position position="1"/>
    </location>
</feature>
<dbReference type="PROSITE" id="PS51186">
    <property type="entry name" value="GNAT"/>
    <property type="match status" value="1"/>
</dbReference>
<evidence type="ECO:0000259" key="1">
    <source>
        <dbReference type="PROSITE" id="PS51186"/>
    </source>
</evidence>
<reference evidence="2 3" key="1">
    <citation type="journal article" date="2015" name="Genome Biol. Evol.">
        <title>Comparative Genomics of a Bacterivorous Green Alga Reveals Evolutionary Causalities and Consequences of Phago-Mixotrophic Mode of Nutrition.</title>
        <authorList>
            <person name="Burns J.A."/>
            <person name="Paasch A."/>
            <person name="Narechania A."/>
            <person name="Kim E."/>
        </authorList>
    </citation>
    <scope>NUCLEOTIDE SEQUENCE [LARGE SCALE GENOMIC DNA]</scope>
    <source>
        <strain evidence="2 3">PLY_AMNH</strain>
    </source>
</reference>
<dbReference type="PANTHER" id="PTHR47876">
    <property type="entry name" value="OS08G0260000 PROTEIN"/>
    <property type="match status" value="1"/>
</dbReference>
<dbReference type="AlphaFoldDB" id="A0AAE0BC67"/>
<dbReference type="GO" id="GO:0016747">
    <property type="term" value="F:acyltransferase activity, transferring groups other than amino-acyl groups"/>
    <property type="evidence" value="ECO:0007669"/>
    <property type="project" value="InterPro"/>
</dbReference>
<accession>A0AAE0BC67</accession>
<dbReference type="SUPFAM" id="SSF55729">
    <property type="entry name" value="Acyl-CoA N-acyltransferases (Nat)"/>
    <property type="match status" value="1"/>
</dbReference>
<comment type="caution">
    <text evidence="2">The sequence shown here is derived from an EMBL/GenBank/DDBJ whole genome shotgun (WGS) entry which is preliminary data.</text>
</comment>
<gene>
    <name evidence="2" type="ORF">CYMTET_56559</name>
</gene>
<proteinExistence type="predicted"/>
<keyword evidence="3" id="KW-1185">Reference proteome</keyword>
<dbReference type="Pfam" id="PF00583">
    <property type="entry name" value="Acetyltransf_1"/>
    <property type="match status" value="1"/>
</dbReference>
<dbReference type="InterPro" id="IPR016181">
    <property type="entry name" value="Acyl_CoA_acyltransferase"/>
</dbReference>
<dbReference type="Proteomes" id="UP001190700">
    <property type="component" value="Unassembled WGS sequence"/>
</dbReference>